<dbReference type="SUPFAM" id="SSF46785">
    <property type="entry name" value="Winged helix' DNA-binding domain"/>
    <property type="match status" value="1"/>
</dbReference>
<protein>
    <submittedName>
        <fullName evidence="6">Glycine cleavage system transcriptional activator</fullName>
    </submittedName>
</protein>
<dbReference type="Gene3D" id="1.10.10.10">
    <property type="entry name" value="Winged helix-like DNA-binding domain superfamily/Winged helix DNA-binding domain"/>
    <property type="match status" value="1"/>
</dbReference>
<dbReference type="PANTHER" id="PTHR30537">
    <property type="entry name" value="HTH-TYPE TRANSCRIPTIONAL REGULATOR"/>
    <property type="match status" value="1"/>
</dbReference>
<dbReference type="EMBL" id="MLJW01000031">
    <property type="protein sequence ID" value="OIR08511.1"/>
    <property type="molecule type" value="Genomic_DNA"/>
</dbReference>
<dbReference type="GO" id="GO:0003700">
    <property type="term" value="F:DNA-binding transcription factor activity"/>
    <property type="evidence" value="ECO:0007669"/>
    <property type="project" value="InterPro"/>
</dbReference>
<dbReference type="GO" id="GO:0006351">
    <property type="term" value="P:DNA-templated transcription"/>
    <property type="evidence" value="ECO:0007669"/>
    <property type="project" value="TreeGrafter"/>
</dbReference>
<keyword evidence="4" id="KW-0804">Transcription</keyword>
<dbReference type="InterPro" id="IPR036390">
    <property type="entry name" value="WH_DNA-bd_sf"/>
</dbReference>
<comment type="similarity">
    <text evidence="1">Belongs to the LysR transcriptional regulatory family.</text>
</comment>
<dbReference type="PRINTS" id="PR00039">
    <property type="entry name" value="HTHLYSR"/>
</dbReference>
<dbReference type="InterPro" id="IPR005119">
    <property type="entry name" value="LysR_subst-bd"/>
</dbReference>
<dbReference type="InterPro" id="IPR036388">
    <property type="entry name" value="WH-like_DNA-bd_sf"/>
</dbReference>
<evidence type="ECO:0000256" key="1">
    <source>
        <dbReference type="ARBA" id="ARBA00009437"/>
    </source>
</evidence>
<dbReference type="InterPro" id="IPR000847">
    <property type="entry name" value="LysR_HTH_N"/>
</dbReference>
<evidence type="ECO:0000313" key="6">
    <source>
        <dbReference type="EMBL" id="OIR08511.1"/>
    </source>
</evidence>
<organism evidence="6">
    <name type="scientific">mine drainage metagenome</name>
    <dbReference type="NCBI Taxonomy" id="410659"/>
    <lineage>
        <taxon>unclassified sequences</taxon>
        <taxon>metagenomes</taxon>
        <taxon>ecological metagenomes</taxon>
    </lineage>
</organism>
<accession>A0A1J5SJD3</accession>
<dbReference type="GO" id="GO:0043565">
    <property type="term" value="F:sequence-specific DNA binding"/>
    <property type="evidence" value="ECO:0007669"/>
    <property type="project" value="TreeGrafter"/>
</dbReference>
<dbReference type="PROSITE" id="PS50931">
    <property type="entry name" value="HTH_LYSR"/>
    <property type="match status" value="1"/>
</dbReference>
<evidence type="ECO:0000259" key="5">
    <source>
        <dbReference type="PROSITE" id="PS50931"/>
    </source>
</evidence>
<dbReference type="PANTHER" id="PTHR30537:SF74">
    <property type="entry name" value="HTH-TYPE TRANSCRIPTIONAL REGULATOR TRPI"/>
    <property type="match status" value="1"/>
</dbReference>
<dbReference type="CDD" id="cd08432">
    <property type="entry name" value="PBP2_GcdR_TrpI_HvrB_AmpR_like"/>
    <property type="match status" value="1"/>
</dbReference>
<evidence type="ECO:0000256" key="4">
    <source>
        <dbReference type="ARBA" id="ARBA00023163"/>
    </source>
</evidence>
<gene>
    <name evidence="6" type="primary">gcvA_3</name>
    <name evidence="6" type="ORF">GALL_93050</name>
</gene>
<dbReference type="NCBIfam" id="NF008352">
    <property type="entry name" value="PRK11139.1"/>
    <property type="match status" value="1"/>
</dbReference>
<dbReference type="Gene3D" id="3.40.190.10">
    <property type="entry name" value="Periplasmic binding protein-like II"/>
    <property type="match status" value="2"/>
</dbReference>
<dbReference type="Pfam" id="PF03466">
    <property type="entry name" value="LysR_substrate"/>
    <property type="match status" value="1"/>
</dbReference>
<dbReference type="SUPFAM" id="SSF53850">
    <property type="entry name" value="Periplasmic binding protein-like II"/>
    <property type="match status" value="1"/>
</dbReference>
<name>A0A1J5SJD3_9ZZZZ</name>
<evidence type="ECO:0000256" key="3">
    <source>
        <dbReference type="ARBA" id="ARBA00023125"/>
    </source>
</evidence>
<comment type="caution">
    <text evidence="6">The sequence shown here is derived from an EMBL/GenBank/DDBJ whole genome shotgun (WGS) entry which is preliminary data.</text>
</comment>
<keyword evidence="2" id="KW-0805">Transcription regulation</keyword>
<reference evidence="6" key="1">
    <citation type="submission" date="2016-10" db="EMBL/GenBank/DDBJ databases">
        <title>Sequence of Gallionella enrichment culture.</title>
        <authorList>
            <person name="Poehlein A."/>
            <person name="Muehling M."/>
            <person name="Daniel R."/>
        </authorList>
    </citation>
    <scope>NUCLEOTIDE SEQUENCE</scope>
</reference>
<evidence type="ECO:0000256" key="2">
    <source>
        <dbReference type="ARBA" id="ARBA00023015"/>
    </source>
</evidence>
<sequence length="301" mass="33292">MARHLPPLNALRFFEVAARHRSFVRAAEELHVTPAAVSQQIKLLEDHLGVTLFKRGKTLVLNEAATDALNLVSDAFDQLERAMLRVRSGSVAGPLTVSAPPVFAARWLVPRLGDFYARYPDVEIHLLATKRVVDFSMEEVDMAIRFGSDTHPGLTVERLMPEMIVPVAAPKLAKSVKTPADLARAKLIEDDWHVMRGVFPEWETLLASLGIVGAPLNIRRFGDTDLALQAAVMGLGVTLAWHSLVADDIRSGKLVHILNHSIPTDLSFQLVMPKNKSMLNKVAAFRSWLFEQANLQGKSTE</sequence>
<feature type="domain" description="HTH lysR-type" evidence="5">
    <location>
        <begin position="6"/>
        <end position="62"/>
    </location>
</feature>
<keyword evidence="3" id="KW-0238">DNA-binding</keyword>
<dbReference type="AlphaFoldDB" id="A0A1J5SJD3"/>
<dbReference type="InterPro" id="IPR058163">
    <property type="entry name" value="LysR-type_TF_proteobact-type"/>
</dbReference>
<proteinExistence type="inferred from homology"/>
<dbReference type="Pfam" id="PF00126">
    <property type="entry name" value="HTH_1"/>
    <property type="match status" value="1"/>
</dbReference>